<protein>
    <submittedName>
        <fullName evidence="1">Uncharacterized protein</fullName>
    </submittedName>
</protein>
<keyword evidence="2" id="KW-1185">Reference proteome</keyword>
<evidence type="ECO:0000313" key="1">
    <source>
        <dbReference type="EMBL" id="KAK9088647.1"/>
    </source>
</evidence>
<name>A0AAP0HL27_9MAGN</name>
<dbReference type="AlphaFoldDB" id="A0AAP0HL27"/>
<dbReference type="Proteomes" id="UP001419268">
    <property type="component" value="Unassembled WGS sequence"/>
</dbReference>
<accession>A0AAP0HL27</accession>
<proteinExistence type="predicted"/>
<comment type="caution">
    <text evidence="1">The sequence shown here is derived from an EMBL/GenBank/DDBJ whole genome shotgun (WGS) entry which is preliminary data.</text>
</comment>
<reference evidence="1 2" key="1">
    <citation type="submission" date="2024-01" db="EMBL/GenBank/DDBJ databases">
        <title>Genome assemblies of Stephania.</title>
        <authorList>
            <person name="Yang L."/>
        </authorList>
    </citation>
    <scope>NUCLEOTIDE SEQUENCE [LARGE SCALE GENOMIC DNA]</scope>
    <source>
        <strain evidence="1">JXDWG</strain>
        <tissue evidence="1">Leaf</tissue>
    </source>
</reference>
<organism evidence="1 2">
    <name type="scientific">Stephania cephalantha</name>
    <dbReference type="NCBI Taxonomy" id="152367"/>
    <lineage>
        <taxon>Eukaryota</taxon>
        <taxon>Viridiplantae</taxon>
        <taxon>Streptophyta</taxon>
        <taxon>Embryophyta</taxon>
        <taxon>Tracheophyta</taxon>
        <taxon>Spermatophyta</taxon>
        <taxon>Magnoliopsida</taxon>
        <taxon>Ranunculales</taxon>
        <taxon>Menispermaceae</taxon>
        <taxon>Menispermoideae</taxon>
        <taxon>Cissampelideae</taxon>
        <taxon>Stephania</taxon>
    </lineage>
</organism>
<gene>
    <name evidence="1" type="ORF">Scep_027729</name>
</gene>
<dbReference type="EMBL" id="JBBNAG010000012">
    <property type="protein sequence ID" value="KAK9088647.1"/>
    <property type="molecule type" value="Genomic_DNA"/>
</dbReference>
<evidence type="ECO:0000313" key="2">
    <source>
        <dbReference type="Proteomes" id="UP001419268"/>
    </source>
</evidence>
<sequence length="77" mass="8879">MKDKKWFMRGKTVINDEPPLIRSGEEILMEIEDLGLMKVTKIGANAKNAQIAKGSGWRKRSIIGDLPYWRTNLIRHN</sequence>